<keyword evidence="4 6" id="KW-0106">Calcium</keyword>
<keyword evidence="3" id="KW-0378">Hydrolase</keyword>
<dbReference type="SUPFAM" id="SSF101887">
    <property type="entry name" value="Apyrase"/>
    <property type="match status" value="1"/>
</dbReference>
<proteinExistence type="inferred from homology"/>
<reference evidence="8" key="1">
    <citation type="submission" date="2021-05" db="EMBL/GenBank/DDBJ databases">
        <title>A free-living protist that lacks canonical eukaryotic 1 DNA replication and segregation systems.</title>
        <authorList>
            <person name="Salas-Leiva D.E."/>
            <person name="Tromer E.C."/>
            <person name="Curtis B.A."/>
            <person name="Jerlstrom-Hultqvist J."/>
            <person name="Kolisko M."/>
            <person name="Yi Z."/>
            <person name="Salas-Leiva J.S."/>
            <person name="Gallot-Lavallee L."/>
            <person name="Kops G.J.P.L."/>
            <person name="Archibald J.M."/>
            <person name="Simpson A.G.B."/>
            <person name="Roger A.J."/>
        </authorList>
    </citation>
    <scope>NUCLEOTIDE SEQUENCE</scope>
    <source>
        <strain evidence="8">BICM</strain>
    </source>
</reference>
<dbReference type="InterPro" id="IPR036258">
    <property type="entry name" value="Apyrase_sf"/>
</dbReference>
<keyword evidence="9" id="KW-1185">Reference proteome</keyword>
<sequence length="390" mass="44281">MDPSDRERDIESGALIGGVLPPKANASSILLLIRSWRVRVALVGLIAAICFLIAMLVLVLDPQSNASGDVPTKFRIHIISDDDQASKVDGAKPYWESNFWTGTLSLTADDNYDFHWDRQASFNTRTNEADRAMELSELLFYRGRLLACDDRTGLVYEVKEVDGAPQALSRYILLEGDGQTTNKGFKCEWATIYHGDALFGSFGKEFADPKTGAFIHSKPMWIKKLDKSTDHITSIDWTTVYDKLRAKTHTEYPGYLLHEAVGWSDYHKAWFFVPRRESQKPYTEEEDRSNGTDLILIADEKFKKVEELRIESMLIPKRGFSSFKFIPGRPNNIIALRTEEDTDDEGRGRLMSYISILHIDRAKKVISVIMPENAIEPLPHKFEGIEIEAL</sequence>
<feature type="binding site" evidence="6">
    <location>
        <position position="321"/>
    </location>
    <ligand>
        <name>Ca(2+)</name>
        <dbReference type="ChEBI" id="CHEBI:29108"/>
    </ligand>
</feature>
<evidence type="ECO:0000256" key="3">
    <source>
        <dbReference type="ARBA" id="ARBA00022801"/>
    </source>
</evidence>
<evidence type="ECO:0000256" key="6">
    <source>
        <dbReference type="PIRSR" id="PIRSR609283-1"/>
    </source>
</evidence>
<dbReference type="OrthoDB" id="25028at2759"/>
<keyword evidence="2 6" id="KW-0479">Metal-binding</keyword>
<name>A0A8J6AZ73_9EUKA</name>
<dbReference type="Gene3D" id="2.120.10.100">
    <property type="entry name" value="Apyrase"/>
    <property type="match status" value="1"/>
</dbReference>
<dbReference type="GO" id="GO:0045134">
    <property type="term" value="F:UDP phosphatase activity"/>
    <property type="evidence" value="ECO:0007669"/>
    <property type="project" value="TreeGrafter"/>
</dbReference>
<accession>A0A8J6AZ73</accession>
<dbReference type="PANTHER" id="PTHR13023">
    <property type="entry name" value="APYRASE"/>
    <property type="match status" value="1"/>
</dbReference>
<feature type="binding site" evidence="6">
    <location>
        <position position="136"/>
    </location>
    <ligand>
        <name>Ca(2+)</name>
        <dbReference type="ChEBI" id="CHEBI:29108"/>
    </ligand>
</feature>
<keyword evidence="7" id="KW-0472">Membrane</keyword>
<evidence type="ECO:0000256" key="2">
    <source>
        <dbReference type="ARBA" id="ARBA00022723"/>
    </source>
</evidence>
<dbReference type="Proteomes" id="UP000717585">
    <property type="component" value="Unassembled WGS sequence"/>
</dbReference>
<dbReference type="GO" id="GO:0030166">
    <property type="term" value="P:proteoglycan biosynthetic process"/>
    <property type="evidence" value="ECO:0007669"/>
    <property type="project" value="TreeGrafter"/>
</dbReference>
<evidence type="ECO:0000256" key="7">
    <source>
        <dbReference type="SAM" id="Phobius"/>
    </source>
</evidence>
<evidence type="ECO:0000313" key="8">
    <source>
        <dbReference type="EMBL" id="KAG9392013.1"/>
    </source>
</evidence>
<feature type="binding site" evidence="6">
    <location>
        <position position="259"/>
    </location>
    <ligand>
        <name>Ca(2+)</name>
        <dbReference type="ChEBI" id="CHEBI:29108"/>
    </ligand>
</feature>
<feature type="binding site" evidence="6">
    <location>
        <position position="137"/>
    </location>
    <ligand>
        <name>Ca(2+)</name>
        <dbReference type="ChEBI" id="CHEBI:29108"/>
    </ligand>
</feature>
<evidence type="ECO:0000313" key="9">
    <source>
        <dbReference type="Proteomes" id="UP000717585"/>
    </source>
</evidence>
<keyword evidence="7" id="KW-0812">Transmembrane</keyword>
<comment type="similarity">
    <text evidence="5">Belongs to the apyrase family.</text>
</comment>
<evidence type="ECO:0000256" key="5">
    <source>
        <dbReference type="ARBA" id="ARBA00025738"/>
    </source>
</evidence>
<dbReference type="PANTHER" id="PTHR13023:SF3">
    <property type="entry name" value="SOLUBLE CALCIUM-ACTIVATED NUCLEOTIDASE 1"/>
    <property type="match status" value="1"/>
</dbReference>
<feature type="binding site" evidence="6">
    <location>
        <position position="383"/>
    </location>
    <ligand>
        <name>Ca(2+)</name>
        <dbReference type="ChEBI" id="CHEBI:29108"/>
    </ligand>
</feature>
<evidence type="ECO:0000256" key="1">
    <source>
        <dbReference type="ARBA" id="ARBA00001913"/>
    </source>
</evidence>
<dbReference type="EMBL" id="JAHDYR010000040">
    <property type="protein sequence ID" value="KAG9392013.1"/>
    <property type="molecule type" value="Genomic_DNA"/>
</dbReference>
<dbReference type="GO" id="GO:0004382">
    <property type="term" value="F:GDP phosphatase activity"/>
    <property type="evidence" value="ECO:0007669"/>
    <property type="project" value="TreeGrafter"/>
</dbReference>
<gene>
    <name evidence="8" type="ORF">J8273_6604</name>
</gene>
<evidence type="ECO:0000256" key="4">
    <source>
        <dbReference type="ARBA" id="ARBA00022837"/>
    </source>
</evidence>
<dbReference type="AlphaFoldDB" id="A0A8J6AZ73"/>
<dbReference type="Pfam" id="PF06079">
    <property type="entry name" value="Apyrase"/>
    <property type="match status" value="1"/>
</dbReference>
<dbReference type="InterPro" id="IPR009283">
    <property type="entry name" value="Apyrase"/>
</dbReference>
<feature type="binding site" evidence="6">
    <location>
        <position position="188"/>
    </location>
    <ligand>
        <name>Ca(2+)</name>
        <dbReference type="ChEBI" id="CHEBI:29108"/>
    </ligand>
</feature>
<protein>
    <submittedName>
        <fullName evidence="8">Apyrase</fullName>
    </submittedName>
</protein>
<keyword evidence="7" id="KW-1133">Transmembrane helix</keyword>
<comment type="cofactor">
    <cofactor evidence="1 6">
        <name>Ca(2+)</name>
        <dbReference type="ChEBI" id="CHEBI:29108"/>
    </cofactor>
</comment>
<dbReference type="GO" id="GO:0005509">
    <property type="term" value="F:calcium ion binding"/>
    <property type="evidence" value="ECO:0007669"/>
    <property type="project" value="InterPro"/>
</dbReference>
<comment type="caution">
    <text evidence="8">The sequence shown here is derived from an EMBL/GenBank/DDBJ whole genome shotgun (WGS) entry which is preliminary data.</text>
</comment>
<organism evidence="8 9">
    <name type="scientific">Carpediemonas membranifera</name>
    <dbReference type="NCBI Taxonomy" id="201153"/>
    <lineage>
        <taxon>Eukaryota</taxon>
        <taxon>Metamonada</taxon>
        <taxon>Carpediemonas-like organisms</taxon>
        <taxon>Carpediemonas</taxon>
    </lineage>
</organism>
<feature type="transmembrane region" description="Helical" evidence="7">
    <location>
        <begin position="40"/>
        <end position="60"/>
    </location>
</feature>